<keyword evidence="3" id="KW-1185">Reference proteome</keyword>
<feature type="compositionally biased region" description="Basic and acidic residues" evidence="1">
    <location>
        <begin position="37"/>
        <end position="62"/>
    </location>
</feature>
<organism evidence="2 3">
    <name type="scientific">Actinocorallia libanotica</name>
    <dbReference type="NCBI Taxonomy" id="46162"/>
    <lineage>
        <taxon>Bacteria</taxon>
        <taxon>Bacillati</taxon>
        <taxon>Actinomycetota</taxon>
        <taxon>Actinomycetes</taxon>
        <taxon>Streptosporangiales</taxon>
        <taxon>Thermomonosporaceae</taxon>
        <taxon>Actinocorallia</taxon>
    </lineage>
</organism>
<accession>A0ABP4BM17</accession>
<dbReference type="EMBL" id="BAAAHH010000011">
    <property type="protein sequence ID" value="GAA0951806.1"/>
    <property type="molecule type" value="Genomic_DNA"/>
</dbReference>
<name>A0ABP4BM17_9ACTN</name>
<comment type="caution">
    <text evidence="2">The sequence shown here is derived from an EMBL/GenBank/DDBJ whole genome shotgun (WGS) entry which is preliminary data.</text>
</comment>
<protein>
    <submittedName>
        <fullName evidence="2">Uncharacterized protein</fullName>
    </submittedName>
</protein>
<evidence type="ECO:0000313" key="3">
    <source>
        <dbReference type="Proteomes" id="UP001500665"/>
    </source>
</evidence>
<evidence type="ECO:0000256" key="1">
    <source>
        <dbReference type="SAM" id="MobiDB-lite"/>
    </source>
</evidence>
<sequence length="69" mass="7684">MITILAIVVVTAFLLGLYLGHVLGFGLRTRGTVIHSDPADRTPRDRRDRRSLLWERHEHPEDTGGPAGP</sequence>
<proteinExistence type="predicted"/>
<dbReference type="Proteomes" id="UP001500665">
    <property type="component" value="Unassembled WGS sequence"/>
</dbReference>
<gene>
    <name evidence="2" type="ORF">GCM10009550_31840</name>
</gene>
<evidence type="ECO:0000313" key="2">
    <source>
        <dbReference type="EMBL" id="GAA0951806.1"/>
    </source>
</evidence>
<reference evidence="3" key="1">
    <citation type="journal article" date="2019" name="Int. J. Syst. Evol. Microbiol.">
        <title>The Global Catalogue of Microorganisms (GCM) 10K type strain sequencing project: providing services to taxonomists for standard genome sequencing and annotation.</title>
        <authorList>
            <consortium name="The Broad Institute Genomics Platform"/>
            <consortium name="The Broad Institute Genome Sequencing Center for Infectious Disease"/>
            <person name="Wu L."/>
            <person name="Ma J."/>
        </authorList>
    </citation>
    <scope>NUCLEOTIDE SEQUENCE [LARGE SCALE GENOMIC DNA]</scope>
    <source>
        <strain evidence="3">JCM 10696</strain>
    </source>
</reference>
<dbReference type="RefSeq" id="WP_344241434.1">
    <property type="nucleotide sequence ID" value="NZ_BAAAHH010000011.1"/>
</dbReference>
<feature type="region of interest" description="Disordered" evidence="1">
    <location>
        <begin position="33"/>
        <end position="69"/>
    </location>
</feature>